<feature type="region of interest" description="Disordered" evidence="2">
    <location>
        <begin position="26"/>
        <end position="103"/>
    </location>
</feature>
<gene>
    <name evidence="3" type="ORF">PHYPSEUDO_007675</name>
</gene>
<evidence type="ECO:0000256" key="2">
    <source>
        <dbReference type="SAM" id="MobiDB-lite"/>
    </source>
</evidence>
<accession>A0A8T1VJ52</accession>
<sequence>MPASALERGVMPSELEVCVGMPAAERDPLAAGGCQPADSGSSSGKAAETTGKKRALDAMQSDGHAVEVAGKTEEDTPDRTSSEDEQQQQRENPFAGRVDAGKPPMVPVKVAAKAPLLSEGVAAANPATVQAMQLPGKGHNGKATTAKAVEAVVEGARRRDAARSPVTTKKLEPERVNAKLRKVRAPKKVAAKPGRVDRRRKRKESKSGGISQASAKMLFQCSCQLLRKQALDDDMRAREMEERNGKQVKEIEEWEKRIRSLKRELEEYADEQSGARPGETAGMALVETGVVAARASGEQTNPLPAAAMLGAVGAVEPSLAPAVVATEAKLQEELLKRTLKVNEFCRSVPGFIDSLDEQAPRQF</sequence>
<comment type="caution">
    <text evidence="3">The sequence shown here is derived from an EMBL/GenBank/DDBJ whole genome shotgun (WGS) entry which is preliminary data.</text>
</comment>
<dbReference type="AlphaFoldDB" id="A0A8T1VJ52"/>
<feature type="compositionally biased region" description="Basic residues" evidence="2">
    <location>
        <begin position="178"/>
        <end position="190"/>
    </location>
</feature>
<dbReference type="EMBL" id="JAGDFM010000308">
    <property type="protein sequence ID" value="KAG7380163.1"/>
    <property type="molecule type" value="Genomic_DNA"/>
</dbReference>
<evidence type="ECO:0000313" key="4">
    <source>
        <dbReference type="Proteomes" id="UP000694044"/>
    </source>
</evidence>
<feature type="coiled-coil region" evidence="1">
    <location>
        <begin position="237"/>
        <end position="271"/>
    </location>
</feature>
<evidence type="ECO:0000256" key="1">
    <source>
        <dbReference type="SAM" id="Coils"/>
    </source>
</evidence>
<feature type="compositionally biased region" description="Basic and acidic residues" evidence="2">
    <location>
        <begin position="70"/>
        <end position="82"/>
    </location>
</feature>
<reference evidence="3" key="1">
    <citation type="submission" date="2021-02" db="EMBL/GenBank/DDBJ databases">
        <authorList>
            <person name="Palmer J.M."/>
        </authorList>
    </citation>
    <scope>NUCLEOTIDE SEQUENCE</scope>
    <source>
        <strain evidence="3">SCRP734</strain>
    </source>
</reference>
<feature type="region of interest" description="Disordered" evidence="2">
    <location>
        <begin position="155"/>
        <end position="211"/>
    </location>
</feature>
<dbReference type="OrthoDB" id="118220at2759"/>
<evidence type="ECO:0000313" key="3">
    <source>
        <dbReference type="EMBL" id="KAG7380163.1"/>
    </source>
</evidence>
<proteinExistence type="predicted"/>
<dbReference type="Proteomes" id="UP000694044">
    <property type="component" value="Unassembled WGS sequence"/>
</dbReference>
<name>A0A8T1VJ52_9STRA</name>
<organism evidence="3 4">
    <name type="scientific">Phytophthora pseudosyringae</name>
    <dbReference type="NCBI Taxonomy" id="221518"/>
    <lineage>
        <taxon>Eukaryota</taxon>
        <taxon>Sar</taxon>
        <taxon>Stramenopiles</taxon>
        <taxon>Oomycota</taxon>
        <taxon>Peronosporomycetes</taxon>
        <taxon>Peronosporales</taxon>
        <taxon>Peronosporaceae</taxon>
        <taxon>Phytophthora</taxon>
    </lineage>
</organism>
<protein>
    <submittedName>
        <fullName evidence="3">Uncharacterized protein</fullName>
    </submittedName>
</protein>
<keyword evidence="4" id="KW-1185">Reference proteome</keyword>
<keyword evidence="1" id="KW-0175">Coiled coil</keyword>